<sequence>MGLHDLLFGLPAILVLVNFPVQALTGSALLLDSSVTYLLPLGFQGNVSDSFVSTNAGVGRPNDTAPLEAAAKASFVAFDEEFLDLLPPNASLELVAQKPYPFADEMGVWVWSRNEVWFTGPTINGSNHLTVLNLDTMRVYEPKTSLPVVNPNGGYYHEGVVYVAADGNATSAPAIYGVDPDTGEAWVVVDSYFGLRLNGPNDVTWTNNGKASYMFFTDDPLSSLYNDGLQPQLPDAVWRFDPQQKTLLPVIDRSDISVPNGIRVNKEGTKLYVTSTPEPYYYGANGTASSAIYVFDLDQDGFPRDQRLFGLAQRGISDGLHIDDSGRVWTGEADGIVVRSSNGKILGFLNAMALLDAAEVEAGYSLQNFALAGDKVVILALDKIWVLQLTTQIVKCGGAGQADGCLS</sequence>
<gene>
    <name evidence="3" type="ORF">LTR36_000617</name>
</gene>
<dbReference type="InterPro" id="IPR052988">
    <property type="entry name" value="Oryzine_lactonohydrolase"/>
</dbReference>
<dbReference type="InterPro" id="IPR011042">
    <property type="entry name" value="6-blade_b-propeller_TolB-like"/>
</dbReference>
<keyword evidence="1" id="KW-0732">Signal</keyword>
<dbReference type="SUPFAM" id="SSF63829">
    <property type="entry name" value="Calcium-dependent phosphotriesterase"/>
    <property type="match status" value="1"/>
</dbReference>
<reference evidence="3 4" key="1">
    <citation type="submission" date="2021-11" db="EMBL/GenBank/DDBJ databases">
        <title>Black yeast isolated from Biological Soil Crust.</title>
        <authorList>
            <person name="Kurbessoian T."/>
        </authorList>
    </citation>
    <scope>NUCLEOTIDE SEQUENCE [LARGE SCALE GENOMIC DNA]</scope>
    <source>
        <strain evidence="3 4">CCFEE 5522</strain>
    </source>
</reference>
<dbReference type="Proteomes" id="UP001324427">
    <property type="component" value="Unassembled WGS sequence"/>
</dbReference>
<evidence type="ECO:0000256" key="1">
    <source>
        <dbReference type="SAM" id="SignalP"/>
    </source>
</evidence>
<evidence type="ECO:0000313" key="4">
    <source>
        <dbReference type="Proteomes" id="UP001324427"/>
    </source>
</evidence>
<dbReference type="EMBL" id="JAVFHQ010000010">
    <property type="protein sequence ID" value="KAK4547660.1"/>
    <property type="molecule type" value="Genomic_DNA"/>
</dbReference>
<dbReference type="Pfam" id="PF08450">
    <property type="entry name" value="SGL"/>
    <property type="match status" value="1"/>
</dbReference>
<evidence type="ECO:0000313" key="3">
    <source>
        <dbReference type="EMBL" id="KAK4547660.1"/>
    </source>
</evidence>
<comment type="caution">
    <text evidence="3">The sequence shown here is derived from an EMBL/GenBank/DDBJ whole genome shotgun (WGS) entry which is preliminary data.</text>
</comment>
<dbReference type="PANTHER" id="PTHR47064">
    <property type="entry name" value="PUTATIVE (AFU_ORTHOLOGUE AFUA_1G08990)-RELATED"/>
    <property type="match status" value="1"/>
</dbReference>
<organism evidence="3 4">
    <name type="scientific">Oleoguttula mirabilis</name>
    <dbReference type="NCBI Taxonomy" id="1507867"/>
    <lineage>
        <taxon>Eukaryota</taxon>
        <taxon>Fungi</taxon>
        <taxon>Dikarya</taxon>
        <taxon>Ascomycota</taxon>
        <taxon>Pezizomycotina</taxon>
        <taxon>Dothideomycetes</taxon>
        <taxon>Dothideomycetidae</taxon>
        <taxon>Mycosphaerellales</taxon>
        <taxon>Teratosphaeriaceae</taxon>
        <taxon>Oleoguttula</taxon>
    </lineage>
</organism>
<accession>A0AAV9JQ90</accession>
<proteinExistence type="predicted"/>
<protein>
    <recommendedName>
        <fullName evidence="2">SMP-30/Gluconolactonase/LRE-like region domain-containing protein</fullName>
    </recommendedName>
</protein>
<name>A0AAV9JQ90_9PEZI</name>
<feature type="domain" description="SMP-30/Gluconolactonase/LRE-like region" evidence="2">
    <location>
        <begin position="170"/>
        <end position="345"/>
    </location>
</feature>
<dbReference type="Gene3D" id="2.120.10.30">
    <property type="entry name" value="TolB, C-terminal domain"/>
    <property type="match status" value="1"/>
</dbReference>
<keyword evidence="4" id="KW-1185">Reference proteome</keyword>
<dbReference type="InterPro" id="IPR013658">
    <property type="entry name" value="SGL"/>
</dbReference>
<dbReference type="AlphaFoldDB" id="A0AAV9JQ90"/>
<evidence type="ECO:0000259" key="2">
    <source>
        <dbReference type="Pfam" id="PF08450"/>
    </source>
</evidence>
<feature type="signal peptide" evidence="1">
    <location>
        <begin position="1"/>
        <end position="23"/>
    </location>
</feature>
<dbReference type="PANTHER" id="PTHR47064:SF2">
    <property type="entry name" value="SMP-30_GLUCONOLACTONASE_LRE-LIKE REGION DOMAIN-CONTAINING PROTEIN-RELATED"/>
    <property type="match status" value="1"/>
</dbReference>
<feature type="chain" id="PRO_5043787859" description="SMP-30/Gluconolactonase/LRE-like region domain-containing protein" evidence="1">
    <location>
        <begin position="24"/>
        <end position="407"/>
    </location>
</feature>